<dbReference type="GO" id="GO:0030254">
    <property type="term" value="P:protein secretion by the type III secretion system"/>
    <property type="evidence" value="ECO:0007669"/>
    <property type="project" value="InterPro"/>
</dbReference>
<dbReference type="OMA" id="CLSHEKR"/>
<protein>
    <recommendedName>
        <fullName evidence="2">EscI/YscI/HrpB family type III secretion system inner rod protein</fullName>
    </recommendedName>
</protein>
<evidence type="ECO:0000313" key="1">
    <source>
        <dbReference type="EMBL" id="ACG59634.1"/>
    </source>
</evidence>
<dbReference type="AlphaFoldDB" id="A0A0H3JJE6"/>
<sequence length="142" mass="15271">MDVLCPCLFHKKRLTVNMNNINQSENINIQLNKAPQTNFVDEHTSLASAPSAAGAAQFLDQLLPKTAGVSSPEQVLIEEIKKRHLATMNSDLSFDALSAGGLSPEDVLTLQKNVLNANVNVDVVSKLASLLSTSVTKLVSMQ</sequence>
<reference evidence="1" key="1">
    <citation type="submission" date="2008-07" db="EMBL/GenBank/DDBJ databases">
        <authorList>
            <person name="Zhang Y."/>
            <person name="Golds G."/>
            <person name="John S.J."/>
            <person name="Laing C."/>
            <person name="Kropinski A."/>
            <person name="Gannon V.P.J."/>
        </authorList>
    </citation>
    <scope>NUCLEOTIDE SEQUENCE</scope>
    <source>
        <strain evidence="1">ECI-1717</strain>
    </source>
</reference>
<proteinExistence type="predicted"/>
<dbReference type="EMBL" id="EU871626">
    <property type="protein sequence ID" value="ACG59634.1"/>
    <property type="molecule type" value="Genomic_DNA"/>
</dbReference>
<organism evidence="1">
    <name type="scientific">Escherichia coli O157:H7</name>
    <dbReference type="NCBI Taxonomy" id="83334"/>
    <lineage>
        <taxon>Bacteria</taxon>
        <taxon>Pseudomonadati</taxon>
        <taxon>Pseudomonadota</taxon>
        <taxon>Gammaproteobacteria</taxon>
        <taxon>Enterobacterales</taxon>
        <taxon>Enterobacteriaceae</taxon>
        <taxon>Escherichia</taxon>
    </lineage>
</organism>
<dbReference type="InterPro" id="IPR012670">
    <property type="entry name" value="T3SS_YscI/HrpB"/>
</dbReference>
<dbReference type="SMR" id="A0A0H3JJE6"/>
<dbReference type="NCBIfam" id="TIGR02497">
    <property type="entry name" value="yscI_hrpB_dom"/>
    <property type="match status" value="1"/>
</dbReference>
<accession>A0A0H3JJE6</accession>
<evidence type="ECO:0008006" key="2">
    <source>
        <dbReference type="Google" id="ProtNLM"/>
    </source>
</evidence>
<name>A0A0H3JJE6_ECO57</name>